<dbReference type="InterPro" id="IPR005181">
    <property type="entry name" value="SASA"/>
</dbReference>
<feature type="domain" description="Sialate O-acetylesterase" evidence="3">
    <location>
        <begin position="159"/>
        <end position="297"/>
    </location>
</feature>
<keyword evidence="2" id="KW-0732">Signal</keyword>
<evidence type="ECO:0000313" key="5">
    <source>
        <dbReference type="Proteomes" id="UP001295423"/>
    </source>
</evidence>
<evidence type="ECO:0000256" key="2">
    <source>
        <dbReference type="SAM" id="SignalP"/>
    </source>
</evidence>
<accession>A0AAD2FZF4</accession>
<gene>
    <name evidence="4" type="ORF">CYCCA115_LOCUS17079</name>
</gene>
<evidence type="ECO:0000313" key="4">
    <source>
        <dbReference type="EMBL" id="CAJ1958214.1"/>
    </source>
</evidence>
<keyword evidence="1" id="KW-0378">Hydrolase</keyword>
<dbReference type="SUPFAM" id="SSF52266">
    <property type="entry name" value="SGNH hydrolase"/>
    <property type="match status" value="1"/>
</dbReference>
<keyword evidence="5" id="KW-1185">Reference proteome</keyword>
<dbReference type="Proteomes" id="UP001295423">
    <property type="component" value="Unassembled WGS sequence"/>
</dbReference>
<organism evidence="4 5">
    <name type="scientific">Cylindrotheca closterium</name>
    <dbReference type="NCBI Taxonomy" id="2856"/>
    <lineage>
        <taxon>Eukaryota</taxon>
        <taxon>Sar</taxon>
        <taxon>Stramenopiles</taxon>
        <taxon>Ochrophyta</taxon>
        <taxon>Bacillariophyta</taxon>
        <taxon>Bacillariophyceae</taxon>
        <taxon>Bacillariophycidae</taxon>
        <taxon>Bacillariales</taxon>
        <taxon>Bacillariaceae</taxon>
        <taxon>Cylindrotheca</taxon>
    </lineage>
</organism>
<feature type="signal peptide" evidence="2">
    <location>
        <begin position="1"/>
        <end position="37"/>
    </location>
</feature>
<reference evidence="4" key="1">
    <citation type="submission" date="2023-08" db="EMBL/GenBank/DDBJ databases">
        <authorList>
            <person name="Audoor S."/>
            <person name="Bilcke G."/>
        </authorList>
    </citation>
    <scope>NUCLEOTIDE SEQUENCE</scope>
</reference>
<dbReference type="GO" id="GO:0016787">
    <property type="term" value="F:hydrolase activity"/>
    <property type="evidence" value="ECO:0007669"/>
    <property type="project" value="UniProtKB-KW"/>
</dbReference>
<proteinExistence type="predicted"/>
<dbReference type="Pfam" id="PF03629">
    <property type="entry name" value="SASA"/>
    <property type="match status" value="1"/>
</dbReference>
<comment type="caution">
    <text evidence="4">The sequence shown here is derived from an EMBL/GenBank/DDBJ whole genome shotgun (WGS) entry which is preliminary data.</text>
</comment>
<protein>
    <recommendedName>
        <fullName evidence="3">Sialate O-acetylesterase domain-containing protein</fullName>
    </recommendedName>
</protein>
<dbReference type="AlphaFoldDB" id="A0AAD2FZF4"/>
<evidence type="ECO:0000256" key="1">
    <source>
        <dbReference type="ARBA" id="ARBA00022801"/>
    </source>
</evidence>
<feature type="chain" id="PRO_5041985766" description="Sialate O-acetylesterase domain-containing protein" evidence="2">
    <location>
        <begin position="38"/>
        <end position="456"/>
    </location>
</feature>
<sequence length="456" mass="50785">MQNNRNAAESCTVDTMRVSNSLCLWLICFHLPSFLQGAVTERKSPSIRHGKVNKGTVHVFVLAGQSNMEGHGDVDARDHKTNTPKNGTLLYQLHDPRTRGEFKKLWDDKADTWRNLTDVKVWFNEFGIEHGVNGSTIPGINRKDYLAGDLSTGYGAGGNAHAIGPELGFGFNLKLPKGDKALIIKTAWGGTELASNWRPPLSTTTFDPYCVLPKCNPYQVGHLYQVMIEDVERLLKPGVLGKIYPDLEGMTPDIAGFGWFQGWNDGCNVNATAAYETNMVHMIQDLRRAWKKPKLPASIAISGFGGWLIQGQGRTPPDCWDGPNATKIHCHCDGDRDCRRIDIMLSQIAAANLTRHPELECCVEAVETRNFYRPPEYSPSGQGFHFNHNSETYYLIGKAMAESMHNMMWSIDGDVPGGHDQRKIVVPSSSSSASSIEEREAFTLDLDSNYRRIEEN</sequence>
<dbReference type="PANTHER" id="PTHR31988:SF19">
    <property type="entry name" value="9-O-ACETYL-N-ACETYLNEURAMINIC ACID DEACETYLASE-RELATED"/>
    <property type="match status" value="1"/>
</dbReference>
<dbReference type="EMBL" id="CAKOGP040001969">
    <property type="protein sequence ID" value="CAJ1958214.1"/>
    <property type="molecule type" value="Genomic_DNA"/>
</dbReference>
<dbReference type="Gene3D" id="3.40.50.1110">
    <property type="entry name" value="SGNH hydrolase"/>
    <property type="match status" value="1"/>
</dbReference>
<dbReference type="PANTHER" id="PTHR31988">
    <property type="entry name" value="ESTERASE, PUTATIVE (DUF303)-RELATED"/>
    <property type="match status" value="1"/>
</dbReference>
<name>A0AAD2FZF4_9STRA</name>
<evidence type="ECO:0000259" key="3">
    <source>
        <dbReference type="Pfam" id="PF03629"/>
    </source>
</evidence>
<dbReference type="InterPro" id="IPR036514">
    <property type="entry name" value="SGNH_hydro_sf"/>
</dbReference>
<dbReference type="InterPro" id="IPR052940">
    <property type="entry name" value="Carb_Esterase_6"/>
</dbReference>